<dbReference type="Gene3D" id="2.30.30.40">
    <property type="entry name" value="SH3 Domains"/>
    <property type="match status" value="3"/>
</dbReference>
<dbReference type="CDD" id="cd11923">
    <property type="entry name" value="SH3_Sorbs2_2"/>
    <property type="match status" value="1"/>
</dbReference>
<dbReference type="InterPro" id="IPR036028">
    <property type="entry name" value="SH3-like_dom_sf"/>
</dbReference>
<evidence type="ECO:0000256" key="4">
    <source>
        <dbReference type="PROSITE-ProRule" id="PRU00192"/>
    </source>
</evidence>
<feature type="region of interest" description="Disordered" evidence="5">
    <location>
        <begin position="40"/>
        <end position="65"/>
    </location>
</feature>
<dbReference type="InterPro" id="IPR001452">
    <property type="entry name" value="SH3_domain"/>
</dbReference>
<feature type="region of interest" description="Disordered" evidence="5">
    <location>
        <begin position="909"/>
        <end position="933"/>
    </location>
</feature>
<keyword evidence="2 4" id="KW-0728">SH3 domain</keyword>
<proteinExistence type="predicted"/>
<feature type="compositionally biased region" description="Basic and acidic residues" evidence="5">
    <location>
        <begin position="921"/>
        <end position="933"/>
    </location>
</feature>
<dbReference type="RefSeq" id="XP_070316155.1">
    <property type="nucleotide sequence ID" value="XM_070460054.1"/>
</dbReference>
<reference evidence="9" key="2">
    <citation type="submission" date="2025-08" db="UniProtKB">
        <authorList>
            <consortium name="RefSeq"/>
        </authorList>
    </citation>
    <scope>IDENTIFICATION</scope>
    <source>
        <tissue evidence="9">Tongue muscle</tissue>
    </source>
</reference>
<dbReference type="PRINTS" id="PR00499">
    <property type="entry name" value="P67PHOX"/>
</dbReference>
<evidence type="ECO:0000256" key="1">
    <source>
        <dbReference type="ARBA" id="ARBA00004282"/>
    </source>
</evidence>
<accession>A0ABM4HKQ6</accession>
<evidence type="ECO:0000259" key="7">
    <source>
        <dbReference type="PROSITE" id="PS50831"/>
    </source>
</evidence>
<feature type="domain" description="SoHo" evidence="7">
    <location>
        <begin position="135"/>
        <end position="196"/>
    </location>
</feature>
<comment type="subcellular location">
    <subcellularLocation>
        <location evidence="1">Cell junction</location>
    </subcellularLocation>
</comment>
<dbReference type="InterPro" id="IPR003127">
    <property type="entry name" value="SoHo_dom"/>
</dbReference>
<dbReference type="CDD" id="cd11917">
    <property type="entry name" value="SH3_Sorbs2_3"/>
    <property type="match status" value="1"/>
</dbReference>
<evidence type="ECO:0000313" key="8">
    <source>
        <dbReference type="Proteomes" id="UP001652640"/>
    </source>
</evidence>
<feature type="compositionally biased region" description="Polar residues" evidence="5">
    <location>
        <begin position="299"/>
        <end position="317"/>
    </location>
</feature>
<feature type="compositionally biased region" description="Polar residues" evidence="5">
    <location>
        <begin position="379"/>
        <end position="390"/>
    </location>
</feature>
<feature type="compositionally biased region" description="Polar residues" evidence="5">
    <location>
        <begin position="204"/>
        <end position="216"/>
    </location>
</feature>
<dbReference type="GeneID" id="110135080"/>
<sequence>MNTGRDSQSPDSAWRCYNDRNQETLNGDATCSSLAAKGFRSVRPNLQEKKSPTQSQITVNGNSGGTVSPMSYYQRPFSPSAYSLPGSLNSSMIMQHGRSLDSSEAYPQHAQSLDGSVGSSIPLYRSSEEEKRVTVIKAPHYPGIGPVDESGIPTAIRTTVDRPKDWYKTMFKQIHMVHKPDDDTDMYNTPYTYNAGLYNSPYSTQSHPAAKTQTYRPLSKSHSDNGTNAFKDASSPVPPPPVPPVPPFRARDRSSTEKHDWDPPDRKVDTRKFRSEPRSIFEYEPGKSSILQHERPASLYQSSIDRSLERPTSSASMASDFRKRRRSEPAVGQPRGLGDPSARSTSPGRADLPGSSTTLTKSFISSSPSSPSRAKGGDDSQTCPSLSSFSGFNGHPSHELDYCNAYRQHLDVPQDSQRAITFKNGWQMARQNAEVWSSTEETVSPKIKSRSCDDLLNDDCDSLPDPKTKSESMGSLLCEEDPKESCPVTWASPYIQEGRSNGRSRLRHRSAHDAPGFLKMYKKMHRINRKDLMNSEVICSVKSRIMQYEKEQQRKGLLHGWSQSSTEEVPRDMVPTRISEFEKLIQKSKSMPNLGDEMLSPVTLEPPQNGLCPQRRFSIESLLEEENQGRHPSQVPRSYKSTALVPIHIEVTSDDQPRTHVEFSDSDQDGVVSDHSDYIHVEGSSFCSESDFDHFSFTSSESFYGSSHHHHHHHHHHHRHLISSCKGRCPASYTRFTTMLKHERAKHENIDEPRRQDMDPGLSKLAFLVSPVPFRRKKNSTPKKQMEKAKCKTSVFEALDSALKDICDQIKAEKRRGSLPDNSILHRLISELLPDIPERNSSLKALKRSPMHQPFHPLPQEGAIHCPLYQNDCGRMPHSASFQDDTNNNYHHQDHDSALNLQDHESPRSYSATLTDFGRTAPRERRGTPEKEKLPAKAVYDFKAQTSKELSFKKGDTVYILRKIDQNWYEGEHHGRVGIFPISYVEKLTPPEKAQPARPPPPAQPGEIGEAVAKYNFSADTNVELSLRKGDRIILLKRVDQNWYEGKIPGTNRQGIFPVSYVEVVKKNTTKGAEDYPELPIPHSYSSDRIHSLSSNKPQRPVFTHENIQGGGEPFQALYNYTPRNEDELELRESDVIDVMEKCDDGWFVGTSRRTKFFGTFPGNYVKRL</sequence>
<dbReference type="InterPro" id="IPR013087">
    <property type="entry name" value="Znf_C2H2_type"/>
</dbReference>
<dbReference type="SUPFAM" id="SSF50044">
    <property type="entry name" value="SH3-domain"/>
    <property type="match status" value="3"/>
</dbReference>
<dbReference type="Pfam" id="PF02208">
    <property type="entry name" value="Sorb"/>
    <property type="match status" value="1"/>
</dbReference>
<evidence type="ECO:0000259" key="6">
    <source>
        <dbReference type="PROSITE" id="PS50002"/>
    </source>
</evidence>
<organism evidence="8 9">
    <name type="scientific">Odocoileus virginianus</name>
    <name type="common">White-tailed deer</name>
    <dbReference type="NCBI Taxonomy" id="9874"/>
    <lineage>
        <taxon>Eukaryota</taxon>
        <taxon>Metazoa</taxon>
        <taxon>Chordata</taxon>
        <taxon>Craniata</taxon>
        <taxon>Vertebrata</taxon>
        <taxon>Euteleostomi</taxon>
        <taxon>Mammalia</taxon>
        <taxon>Eutheria</taxon>
        <taxon>Laurasiatheria</taxon>
        <taxon>Artiodactyla</taxon>
        <taxon>Ruminantia</taxon>
        <taxon>Pecora</taxon>
        <taxon>Cervidae</taxon>
        <taxon>Odocoileinae</taxon>
        <taxon>Odocoileus</taxon>
    </lineage>
</organism>
<gene>
    <name evidence="9" type="primary">SORBS2</name>
</gene>
<dbReference type="Pfam" id="PF14604">
    <property type="entry name" value="SH3_9"/>
    <property type="match status" value="1"/>
</dbReference>
<dbReference type="InterPro" id="IPR050384">
    <property type="entry name" value="Endophilin_SH3RF"/>
</dbReference>
<evidence type="ECO:0000256" key="3">
    <source>
        <dbReference type="ARBA" id="ARBA00022949"/>
    </source>
</evidence>
<dbReference type="PANTHER" id="PTHR14167">
    <property type="entry name" value="SH3 DOMAIN-CONTAINING"/>
    <property type="match status" value="1"/>
</dbReference>
<evidence type="ECO:0000256" key="2">
    <source>
        <dbReference type="ARBA" id="ARBA00022443"/>
    </source>
</evidence>
<feature type="region of interest" description="Disordered" evidence="5">
    <location>
        <begin position="204"/>
        <end position="390"/>
    </location>
</feature>
<feature type="compositionally biased region" description="Basic and acidic residues" evidence="5">
    <location>
        <begin position="249"/>
        <end position="285"/>
    </location>
</feature>
<feature type="compositionally biased region" description="Polar residues" evidence="5">
    <location>
        <begin position="52"/>
        <end position="65"/>
    </location>
</feature>
<keyword evidence="8" id="KW-1185">Reference proteome</keyword>
<feature type="domain" description="SH3" evidence="6">
    <location>
        <begin position="931"/>
        <end position="990"/>
    </location>
</feature>
<dbReference type="Proteomes" id="UP001652640">
    <property type="component" value="Chromosome 32"/>
</dbReference>
<feature type="domain" description="SH3" evidence="6">
    <location>
        <begin position="1006"/>
        <end position="1067"/>
    </location>
</feature>
<evidence type="ECO:0000313" key="9">
    <source>
        <dbReference type="RefSeq" id="XP_070316155.1"/>
    </source>
</evidence>
<keyword evidence="3" id="KW-0965">Cell junction</keyword>
<dbReference type="PROSITE" id="PS00028">
    <property type="entry name" value="ZINC_FINGER_C2H2_1"/>
    <property type="match status" value="1"/>
</dbReference>
<dbReference type="SMART" id="SM00326">
    <property type="entry name" value="SH3"/>
    <property type="match status" value="3"/>
</dbReference>
<dbReference type="Pfam" id="PF00018">
    <property type="entry name" value="SH3_1"/>
    <property type="match status" value="2"/>
</dbReference>
<feature type="domain" description="SH3" evidence="6">
    <location>
        <begin position="1110"/>
        <end position="1169"/>
    </location>
</feature>
<name>A0ABM4HKQ6_ODOVR</name>
<evidence type="ECO:0000256" key="5">
    <source>
        <dbReference type="SAM" id="MobiDB-lite"/>
    </source>
</evidence>
<feature type="compositionally biased region" description="Pro residues" evidence="5">
    <location>
        <begin position="236"/>
        <end position="247"/>
    </location>
</feature>
<dbReference type="PROSITE" id="PS50831">
    <property type="entry name" value="SOHO"/>
    <property type="match status" value="1"/>
</dbReference>
<dbReference type="PRINTS" id="PR00452">
    <property type="entry name" value="SH3DOMAIN"/>
</dbReference>
<feature type="compositionally biased region" description="Polar residues" evidence="5">
    <location>
        <begin position="354"/>
        <end position="364"/>
    </location>
</feature>
<dbReference type="PROSITE" id="PS50002">
    <property type="entry name" value="SH3"/>
    <property type="match status" value="3"/>
</dbReference>
<dbReference type="PANTHER" id="PTHR14167:SF56">
    <property type="entry name" value="SORBIN AND SH3 DOMAIN-CONTAINING PROTEIN 2"/>
    <property type="match status" value="1"/>
</dbReference>
<dbReference type="SMART" id="SM00459">
    <property type="entry name" value="Sorb"/>
    <property type="match status" value="1"/>
</dbReference>
<protein>
    <submittedName>
        <fullName evidence="9">Sorbin and SH3 domain-containing protein 2 isoform X27</fullName>
    </submittedName>
</protein>
<reference evidence="8" key="1">
    <citation type="journal article" date="2022" name="J. Hered.">
        <title>A De Novo Chromosome-Level Genome Assembly of the White-Tailed Deer, Odocoileus Virginianus.</title>
        <authorList>
            <person name="London E.W."/>
            <person name="Roca A.L."/>
            <person name="Novakofski J.E."/>
            <person name="Mateus-Pinilla N.E."/>
        </authorList>
    </citation>
    <scope>NUCLEOTIDE SEQUENCE [LARGE SCALE GENOMIC DNA]</scope>
</reference>